<dbReference type="STRING" id="602072.A0A1R3RXN5"/>
<accession>A0A1R3RXN5</accession>
<dbReference type="Proteomes" id="UP000188318">
    <property type="component" value="Unassembled WGS sequence"/>
</dbReference>
<dbReference type="EMBL" id="KV907495">
    <property type="protein sequence ID" value="OOF99231.1"/>
    <property type="molecule type" value="Genomic_DNA"/>
</dbReference>
<dbReference type="AlphaFoldDB" id="A0A1R3RXN5"/>
<dbReference type="OrthoDB" id="4499144at2759"/>
<feature type="compositionally biased region" description="Basic and acidic residues" evidence="1">
    <location>
        <begin position="295"/>
        <end position="311"/>
    </location>
</feature>
<dbReference type="VEuPathDB" id="FungiDB:ASPCADRAFT_2655"/>
<feature type="region of interest" description="Disordered" evidence="1">
    <location>
        <begin position="290"/>
        <end position="311"/>
    </location>
</feature>
<protein>
    <recommendedName>
        <fullName evidence="4">Protein kinase domain-containing protein</fullName>
    </recommendedName>
</protein>
<reference evidence="3" key="1">
    <citation type="journal article" date="2017" name="Genome Biol.">
        <title>Comparative genomics reveals high biological diversity and specific adaptations in the industrially and medically important fungal genus Aspergillus.</title>
        <authorList>
            <person name="de Vries R.P."/>
            <person name="Riley R."/>
            <person name="Wiebenga A."/>
            <person name="Aguilar-Osorio G."/>
            <person name="Amillis S."/>
            <person name="Uchima C.A."/>
            <person name="Anderluh G."/>
            <person name="Asadollahi M."/>
            <person name="Askin M."/>
            <person name="Barry K."/>
            <person name="Battaglia E."/>
            <person name="Bayram O."/>
            <person name="Benocci T."/>
            <person name="Braus-Stromeyer S.A."/>
            <person name="Caldana C."/>
            <person name="Canovas D."/>
            <person name="Cerqueira G.C."/>
            <person name="Chen F."/>
            <person name="Chen W."/>
            <person name="Choi C."/>
            <person name="Clum A."/>
            <person name="Dos Santos R.A."/>
            <person name="Damasio A.R."/>
            <person name="Diallinas G."/>
            <person name="Emri T."/>
            <person name="Fekete E."/>
            <person name="Flipphi M."/>
            <person name="Freyberg S."/>
            <person name="Gallo A."/>
            <person name="Gournas C."/>
            <person name="Habgood R."/>
            <person name="Hainaut M."/>
            <person name="Harispe M.L."/>
            <person name="Henrissat B."/>
            <person name="Hilden K.S."/>
            <person name="Hope R."/>
            <person name="Hossain A."/>
            <person name="Karabika E."/>
            <person name="Karaffa L."/>
            <person name="Karanyi Z."/>
            <person name="Krasevec N."/>
            <person name="Kuo A."/>
            <person name="Kusch H."/>
            <person name="LaButti K."/>
            <person name="Lagendijk E.L."/>
            <person name="Lapidus A."/>
            <person name="Levasseur A."/>
            <person name="Lindquist E."/>
            <person name="Lipzen A."/>
            <person name="Logrieco A.F."/>
            <person name="MacCabe A."/>
            <person name="Maekelae M.R."/>
            <person name="Malavazi I."/>
            <person name="Melin P."/>
            <person name="Meyer V."/>
            <person name="Mielnichuk N."/>
            <person name="Miskei M."/>
            <person name="Molnar A.P."/>
            <person name="Mule G."/>
            <person name="Ngan C.Y."/>
            <person name="Orejas M."/>
            <person name="Orosz E."/>
            <person name="Ouedraogo J.P."/>
            <person name="Overkamp K.M."/>
            <person name="Park H.-S."/>
            <person name="Perrone G."/>
            <person name="Piumi F."/>
            <person name="Punt P.J."/>
            <person name="Ram A.F."/>
            <person name="Ramon A."/>
            <person name="Rauscher S."/>
            <person name="Record E."/>
            <person name="Riano-Pachon D.M."/>
            <person name="Robert V."/>
            <person name="Roehrig J."/>
            <person name="Ruller R."/>
            <person name="Salamov A."/>
            <person name="Salih N.S."/>
            <person name="Samson R.A."/>
            <person name="Sandor E."/>
            <person name="Sanguinetti M."/>
            <person name="Schuetze T."/>
            <person name="Sepcic K."/>
            <person name="Shelest E."/>
            <person name="Sherlock G."/>
            <person name="Sophianopoulou V."/>
            <person name="Squina F.M."/>
            <person name="Sun H."/>
            <person name="Susca A."/>
            <person name="Todd R.B."/>
            <person name="Tsang A."/>
            <person name="Unkles S.E."/>
            <person name="van de Wiele N."/>
            <person name="van Rossen-Uffink D."/>
            <person name="Oliveira J.V."/>
            <person name="Vesth T.C."/>
            <person name="Visser J."/>
            <person name="Yu J.-H."/>
            <person name="Zhou M."/>
            <person name="Andersen M.R."/>
            <person name="Archer D.B."/>
            <person name="Baker S.E."/>
            <person name="Benoit I."/>
            <person name="Brakhage A.A."/>
            <person name="Braus G.H."/>
            <person name="Fischer R."/>
            <person name="Frisvad J.C."/>
            <person name="Goldman G.H."/>
            <person name="Houbraken J."/>
            <person name="Oakley B."/>
            <person name="Pocsi I."/>
            <person name="Scazzocchio C."/>
            <person name="Seiboth B."/>
            <person name="vanKuyk P.A."/>
            <person name="Wortman J."/>
            <person name="Dyer P.S."/>
            <person name="Grigoriev I.V."/>
        </authorList>
    </citation>
    <scope>NUCLEOTIDE SEQUENCE [LARGE SCALE GENOMIC DNA]</scope>
    <source>
        <strain evidence="3">ITEM 5010</strain>
    </source>
</reference>
<keyword evidence="3" id="KW-1185">Reference proteome</keyword>
<organism evidence="2 3">
    <name type="scientific">Aspergillus carbonarius (strain ITEM 5010)</name>
    <dbReference type="NCBI Taxonomy" id="602072"/>
    <lineage>
        <taxon>Eukaryota</taxon>
        <taxon>Fungi</taxon>
        <taxon>Dikarya</taxon>
        <taxon>Ascomycota</taxon>
        <taxon>Pezizomycotina</taxon>
        <taxon>Eurotiomycetes</taxon>
        <taxon>Eurotiomycetidae</taxon>
        <taxon>Eurotiales</taxon>
        <taxon>Aspergillaceae</taxon>
        <taxon>Aspergillus</taxon>
        <taxon>Aspergillus subgen. Circumdati</taxon>
    </lineage>
</organism>
<name>A0A1R3RXN5_ASPC5</name>
<evidence type="ECO:0000313" key="3">
    <source>
        <dbReference type="Proteomes" id="UP000188318"/>
    </source>
</evidence>
<dbReference type="OMA" id="CKFRQDY"/>
<evidence type="ECO:0000256" key="1">
    <source>
        <dbReference type="SAM" id="MobiDB-lite"/>
    </source>
</evidence>
<evidence type="ECO:0008006" key="4">
    <source>
        <dbReference type="Google" id="ProtNLM"/>
    </source>
</evidence>
<gene>
    <name evidence="2" type="ORF">ASPCADRAFT_2655</name>
</gene>
<proteinExistence type="predicted"/>
<evidence type="ECO:0000313" key="2">
    <source>
        <dbReference type="EMBL" id="OOF99231.1"/>
    </source>
</evidence>
<sequence>MQTENPLRYPNPQPSPDCLNPLYQFHPRLGGEITGELSPYFPGNRILLRLDRDPDPPLKIFCKVVHVFEPFDTACVIAISLEEPPAGLEGLLIAKVFDRRFAIAQRLKHGCEYWSRAIEVGLRNLIRCRGSSVLESPSTEVPSGEDSKRWCVGRREARIMVVMRKYYMTECETYRRLTDLQGRYIPWCLGTFHMPWEVPGSKGRPLRWSCPGLLLQYITGFPLERLAYYMPRQAWKSVCEDAAHVERILKDRGLQILDTNPKNLVVWPENPRGPFKVMIVNFAMRNTHKSGTNDLDPKAVKPEPDTEKPEECASLETLHGGFQSLDNVK</sequence>